<protein>
    <submittedName>
        <fullName evidence="1">Uncharacterized protein</fullName>
    </submittedName>
</protein>
<dbReference type="Proteomes" id="UP000321570">
    <property type="component" value="Unassembled WGS sequence"/>
</dbReference>
<dbReference type="AlphaFoldDB" id="A0A564Y7A0"/>
<name>A0A564Y7A0_HYMDI</name>
<reference evidence="1 2" key="1">
    <citation type="submission" date="2019-07" db="EMBL/GenBank/DDBJ databases">
        <authorList>
            <person name="Jastrzebski P J."/>
            <person name="Paukszto L."/>
            <person name="Jastrzebski P J."/>
        </authorList>
    </citation>
    <scope>NUCLEOTIDE SEQUENCE [LARGE SCALE GENOMIC DNA]</scope>
    <source>
        <strain evidence="1 2">WMS-il1</strain>
    </source>
</reference>
<evidence type="ECO:0000313" key="2">
    <source>
        <dbReference type="Proteomes" id="UP000321570"/>
    </source>
</evidence>
<gene>
    <name evidence="1" type="ORF">WMSIL1_LOCUS3702</name>
</gene>
<dbReference type="EMBL" id="CABIJS010000111">
    <property type="protein sequence ID" value="VUZ43120.1"/>
    <property type="molecule type" value="Genomic_DNA"/>
</dbReference>
<accession>A0A564Y7A0</accession>
<proteinExistence type="predicted"/>
<organism evidence="1 2">
    <name type="scientific">Hymenolepis diminuta</name>
    <name type="common">Rat tapeworm</name>
    <dbReference type="NCBI Taxonomy" id="6216"/>
    <lineage>
        <taxon>Eukaryota</taxon>
        <taxon>Metazoa</taxon>
        <taxon>Spiralia</taxon>
        <taxon>Lophotrochozoa</taxon>
        <taxon>Platyhelminthes</taxon>
        <taxon>Cestoda</taxon>
        <taxon>Eucestoda</taxon>
        <taxon>Cyclophyllidea</taxon>
        <taxon>Hymenolepididae</taxon>
        <taxon>Hymenolepis</taxon>
    </lineage>
</organism>
<sequence>MLLRQFNRCDHYLCSSYFQPMDPAYLTYEKMINKLGSVVGDNNSLHNLTTENVHHHVERRLLPRAKPNNKRALTETRQSYDRHWLRYLKLYNSTCRYDARLHS</sequence>
<evidence type="ECO:0000313" key="1">
    <source>
        <dbReference type="EMBL" id="VUZ43120.1"/>
    </source>
</evidence>
<keyword evidence="2" id="KW-1185">Reference proteome</keyword>